<dbReference type="InterPro" id="IPR036388">
    <property type="entry name" value="WH-like_DNA-bd_sf"/>
</dbReference>
<keyword evidence="9" id="KW-1185">Reference proteome</keyword>
<evidence type="ECO:0000256" key="3">
    <source>
        <dbReference type="ARBA" id="ARBA00023163"/>
    </source>
</evidence>
<dbReference type="EMBL" id="JACJVN010000063">
    <property type="protein sequence ID" value="MBB6678887.1"/>
    <property type="molecule type" value="Genomic_DNA"/>
</dbReference>
<dbReference type="PANTHER" id="PTHR30136">
    <property type="entry name" value="HELIX-TURN-HELIX TRANSCRIPTIONAL REGULATOR, ICLR FAMILY"/>
    <property type="match status" value="1"/>
</dbReference>
<dbReference type="SMART" id="SM00346">
    <property type="entry name" value="HTH_ICLR"/>
    <property type="match status" value="1"/>
</dbReference>
<organism evidence="8 9">
    <name type="scientific">Cohnella lubricantis</name>
    <dbReference type="NCBI Taxonomy" id="2163172"/>
    <lineage>
        <taxon>Bacteria</taxon>
        <taxon>Bacillati</taxon>
        <taxon>Bacillota</taxon>
        <taxon>Bacilli</taxon>
        <taxon>Bacillales</taxon>
        <taxon>Paenibacillaceae</taxon>
        <taxon>Cohnella</taxon>
    </lineage>
</organism>
<dbReference type="SUPFAM" id="SSF55781">
    <property type="entry name" value="GAF domain-like"/>
    <property type="match status" value="1"/>
</dbReference>
<dbReference type="InterPro" id="IPR050707">
    <property type="entry name" value="HTH_MetabolicPath_Reg"/>
</dbReference>
<dbReference type="GO" id="GO:0003677">
    <property type="term" value="F:DNA binding"/>
    <property type="evidence" value="ECO:0007669"/>
    <property type="project" value="UniProtKB-KW"/>
</dbReference>
<dbReference type="Pfam" id="PF01614">
    <property type="entry name" value="IclR_C"/>
    <property type="match status" value="1"/>
</dbReference>
<evidence type="ECO:0000256" key="5">
    <source>
        <dbReference type="ARBA" id="ARBA00070406"/>
    </source>
</evidence>
<evidence type="ECO:0000313" key="9">
    <source>
        <dbReference type="Proteomes" id="UP000574133"/>
    </source>
</evidence>
<dbReference type="Proteomes" id="UP000574133">
    <property type="component" value="Unassembled WGS sequence"/>
</dbReference>
<dbReference type="PANTHER" id="PTHR30136:SF24">
    <property type="entry name" value="HTH-TYPE TRANSCRIPTIONAL REPRESSOR ALLR"/>
    <property type="match status" value="1"/>
</dbReference>
<dbReference type="FunFam" id="1.10.10.10:FF:000056">
    <property type="entry name" value="IclR family transcriptional regulator"/>
    <property type="match status" value="1"/>
</dbReference>
<dbReference type="RefSeq" id="WP_185180154.1">
    <property type="nucleotide sequence ID" value="NZ_CBCSEP010000001.1"/>
</dbReference>
<dbReference type="Gene3D" id="1.10.10.10">
    <property type="entry name" value="Winged helix-like DNA-binding domain superfamily/Winged helix DNA-binding domain"/>
    <property type="match status" value="1"/>
</dbReference>
<comment type="caution">
    <text evidence="8">The sequence shown here is derived from an EMBL/GenBank/DDBJ whole genome shotgun (WGS) entry which is preliminary data.</text>
</comment>
<dbReference type="GO" id="GO:0003700">
    <property type="term" value="F:DNA-binding transcription factor activity"/>
    <property type="evidence" value="ECO:0007669"/>
    <property type="project" value="TreeGrafter"/>
</dbReference>
<name>A0A841TIY1_9BACL</name>
<protein>
    <recommendedName>
        <fullName evidence="5">Glycerol operon regulatory protein</fullName>
    </recommendedName>
</protein>
<dbReference type="Gene3D" id="3.30.450.40">
    <property type="match status" value="1"/>
</dbReference>
<dbReference type="PROSITE" id="PS51077">
    <property type="entry name" value="HTH_ICLR"/>
    <property type="match status" value="1"/>
</dbReference>
<dbReference type="Pfam" id="PF09339">
    <property type="entry name" value="HTH_IclR"/>
    <property type="match status" value="1"/>
</dbReference>
<evidence type="ECO:0000313" key="8">
    <source>
        <dbReference type="EMBL" id="MBB6678887.1"/>
    </source>
</evidence>
<dbReference type="InterPro" id="IPR014757">
    <property type="entry name" value="Tscrpt_reg_IclR_C"/>
</dbReference>
<dbReference type="PROSITE" id="PS51078">
    <property type="entry name" value="ICLR_ED"/>
    <property type="match status" value="1"/>
</dbReference>
<evidence type="ECO:0000256" key="4">
    <source>
        <dbReference type="ARBA" id="ARBA00058938"/>
    </source>
</evidence>
<keyword evidence="2" id="KW-0238">DNA-binding</keyword>
<dbReference type="AlphaFoldDB" id="A0A841TIY1"/>
<dbReference type="InterPro" id="IPR036390">
    <property type="entry name" value="WH_DNA-bd_sf"/>
</dbReference>
<keyword evidence="3" id="KW-0804">Transcription</keyword>
<dbReference type="InterPro" id="IPR029016">
    <property type="entry name" value="GAF-like_dom_sf"/>
</dbReference>
<evidence type="ECO:0000259" key="6">
    <source>
        <dbReference type="PROSITE" id="PS51077"/>
    </source>
</evidence>
<keyword evidence="1" id="KW-0805">Transcription regulation</keyword>
<feature type="domain" description="IclR-ED" evidence="7">
    <location>
        <begin position="68"/>
        <end position="249"/>
    </location>
</feature>
<gene>
    <name evidence="8" type="ORF">H4Q31_16480</name>
</gene>
<comment type="function">
    <text evidence="4">May be an activator protein for the gylABX operon.</text>
</comment>
<dbReference type="GO" id="GO:0045892">
    <property type="term" value="P:negative regulation of DNA-templated transcription"/>
    <property type="evidence" value="ECO:0007669"/>
    <property type="project" value="UniProtKB-ARBA"/>
</dbReference>
<evidence type="ECO:0000259" key="7">
    <source>
        <dbReference type="PROSITE" id="PS51078"/>
    </source>
</evidence>
<dbReference type="SUPFAM" id="SSF46785">
    <property type="entry name" value="Winged helix' DNA-binding domain"/>
    <property type="match status" value="1"/>
</dbReference>
<accession>A0A841TIY1</accession>
<dbReference type="InterPro" id="IPR005471">
    <property type="entry name" value="Tscrpt_reg_IclR_N"/>
</dbReference>
<reference evidence="8 9" key="1">
    <citation type="submission" date="2020-08" db="EMBL/GenBank/DDBJ databases">
        <title>Cohnella phylogeny.</title>
        <authorList>
            <person name="Dunlap C."/>
        </authorList>
    </citation>
    <scope>NUCLEOTIDE SEQUENCE [LARGE SCALE GENOMIC DNA]</scope>
    <source>
        <strain evidence="8 9">DSM 103658</strain>
    </source>
</reference>
<feature type="domain" description="HTH iclR-type" evidence="6">
    <location>
        <begin position="5"/>
        <end position="67"/>
    </location>
</feature>
<proteinExistence type="predicted"/>
<sequence>MDNHLSSVKNSCHLLKLFLDSPKELGVTEISRKLDMSKGAAHKMLGTLESEGFIRQNPANKQYSLGYTLLELGNQVLKNHDLVEFSKPSMQRLSDVSKEFICLCVKDGPDAIYVSKIESQYPIRFIVETSRRFPLYATSASRAILANQPQDFIDHILENEIKTYTTHSLRTPEQIKRRLAEIREQGYEFSANMRNVGVTGIAAPIFDTNGEVNASISLMGPTDRMEPKKEEWIRLVVDATLEISRGIGYRG</sequence>
<evidence type="ECO:0000256" key="1">
    <source>
        <dbReference type="ARBA" id="ARBA00023015"/>
    </source>
</evidence>
<evidence type="ECO:0000256" key="2">
    <source>
        <dbReference type="ARBA" id="ARBA00023125"/>
    </source>
</evidence>